<dbReference type="AlphaFoldDB" id="I1CI85"/>
<dbReference type="PANTHER" id="PTHR31635:SF196">
    <property type="entry name" value="REVERSE TRANSCRIPTASE DOMAIN-CONTAINING PROTEIN-RELATED"/>
    <property type="match status" value="1"/>
</dbReference>
<gene>
    <name evidence="1" type="ORF">RO3G_12876</name>
</gene>
<evidence type="ECO:0000313" key="1">
    <source>
        <dbReference type="EMBL" id="EIE88165.1"/>
    </source>
</evidence>
<keyword evidence="2" id="KW-1185">Reference proteome</keyword>
<name>I1CI85_RHIO9</name>
<organism evidence="1 2">
    <name type="scientific">Rhizopus delemar (strain RA 99-880 / ATCC MYA-4621 / FGSC 9543 / NRRL 43880)</name>
    <name type="common">Mucormycosis agent</name>
    <name type="synonym">Rhizopus arrhizus var. delemar</name>
    <dbReference type="NCBI Taxonomy" id="246409"/>
    <lineage>
        <taxon>Eukaryota</taxon>
        <taxon>Fungi</taxon>
        <taxon>Fungi incertae sedis</taxon>
        <taxon>Mucoromycota</taxon>
        <taxon>Mucoromycotina</taxon>
        <taxon>Mucoromycetes</taxon>
        <taxon>Mucorales</taxon>
        <taxon>Mucorineae</taxon>
        <taxon>Rhizopodaceae</taxon>
        <taxon>Rhizopus</taxon>
    </lineage>
</organism>
<dbReference type="RefSeq" id="XP_067523561.1">
    <property type="nucleotide sequence ID" value="XM_067667460.1"/>
</dbReference>
<reference evidence="1 2" key="1">
    <citation type="journal article" date="2009" name="PLoS Genet.">
        <title>Genomic analysis of the basal lineage fungus Rhizopus oryzae reveals a whole-genome duplication.</title>
        <authorList>
            <person name="Ma L.-J."/>
            <person name="Ibrahim A.S."/>
            <person name="Skory C."/>
            <person name="Grabherr M.G."/>
            <person name="Burger G."/>
            <person name="Butler M."/>
            <person name="Elias M."/>
            <person name="Idnurm A."/>
            <person name="Lang B.F."/>
            <person name="Sone T."/>
            <person name="Abe A."/>
            <person name="Calvo S.E."/>
            <person name="Corrochano L.M."/>
            <person name="Engels R."/>
            <person name="Fu J."/>
            <person name="Hansberg W."/>
            <person name="Kim J.-M."/>
            <person name="Kodira C.D."/>
            <person name="Koehrsen M.J."/>
            <person name="Liu B."/>
            <person name="Miranda-Saavedra D."/>
            <person name="O'Leary S."/>
            <person name="Ortiz-Castellanos L."/>
            <person name="Poulter R."/>
            <person name="Rodriguez-Romero J."/>
            <person name="Ruiz-Herrera J."/>
            <person name="Shen Y.-Q."/>
            <person name="Zeng Q."/>
            <person name="Galagan J."/>
            <person name="Birren B.W."/>
            <person name="Cuomo C.A."/>
            <person name="Wickes B.L."/>
        </authorList>
    </citation>
    <scope>NUCLEOTIDE SEQUENCE [LARGE SCALE GENOMIC DNA]</scope>
    <source>
        <strain evidence="2">RA 99-880 / ATCC MYA-4621 / FGSC 9543 / NRRL 43880</strain>
    </source>
</reference>
<evidence type="ECO:0000313" key="2">
    <source>
        <dbReference type="Proteomes" id="UP000009138"/>
    </source>
</evidence>
<dbReference type="EMBL" id="CH476742">
    <property type="protein sequence ID" value="EIE88165.1"/>
    <property type="molecule type" value="Genomic_DNA"/>
</dbReference>
<dbReference type="Proteomes" id="UP000009138">
    <property type="component" value="Unassembled WGS sequence"/>
</dbReference>
<dbReference type="OrthoDB" id="2290280at2759"/>
<proteinExistence type="predicted"/>
<protein>
    <submittedName>
        <fullName evidence="1">Uncharacterized protein</fullName>
    </submittedName>
</protein>
<dbReference type="PANTHER" id="PTHR31635">
    <property type="entry name" value="REVERSE TRANSCRIPTASE DOMAIN-CONTAINING PROTEIN-RELATED"/>
    <property type="match status" value="1"/>
</dbReference>
<dbReference type="InParanoid" id="I1CI85"/>
<sequence length="245" mass="27964">MGIRMLIGGRRQGKPPLAIKEQLIEPIDRMLGKLQKGLAILDGLKAGIRWREQGEKSAGFFKRLHQQRTVQQHMTAVKDMDQHLSINNVEAVPPADHTSDPTAMREIVREYCQGLYTIDYVQDIEIDNYLNSIHFSKRVDQCENDALVSNITMDELLEQNWRPISLINCDGKIFTRVINLRLSNIANKVINPSQTGFMRRRFIGDNGLPLHLIVQQARLSKHTGNMQLNPGCVTVCTKTFYNIEQ</sequence>
<dbReference type="VEuPathDB" id="FungiDB:RO3G_12876"/>
<accession>I1CI85</accession>
<dbReference type="GeneID" id="93619841"/>